<name>A0A5M3MF41_CONPW</name>
<evidence type="ECO:0000256" key="1">
    <source>
        <dbReference type="SAM" id="MobiDB-lite"/>
    </source>
</evidence>
<sequence>MHKVFYIREVVDMIFREVRGCPWTEQHPTRALAILARTCRAFHDVALNMLWEELDDLSPLIRSLPEDVYSKQSSSKVTVYRLRKALNRSHWATLMKYARFVRRLGSTRSDDVVVDVPFMQALCHPPSSGPLLENLRHMCWTDSRREAFPLIRSIAGSRLASLRLETYPMRWGSSELSILTTLPHVFPSMELVFIPEPYNIHEAAELTEVLCGWNQLQVVTCGTLTTRAILHFARLASLFKLSFRMPETPPDFSVLSIDTSAFHAMKEFMIDTPDIDVVELFLCHLHVALEQMSVYPASRTSSSSLHSYFTTLASHSSVEHMSSIVVHQVFDIEPPRPTPDPHAITLQTLFPLTSFPNLTSIFIDIDCPINLSDACLDSLASAWPHLESLSLNETGGWRPPPGHNTIGITPHGLLPLLSKCPHLTSLSLHLTTASLPASVSCAQRPGRGTANARLDALNVCDSPITHTAVPALSAFLSDVLPNLHNIFAWHSDVLVAHPDAGSYRATWREVELSARNFARVREQEKRWHSGERASVDAPSPPCSSASG</sequence>
<feature type="compositionally biased region" description="Basic and acidic residues" evidence="1">
    <location>
        <begin position="523"/>
        <end position="534"/>
    </location>
</feature>
<dbReference type="Proteomes" id="UP000053558">
    <property type="component" value="Unassembled WGS sequence"/>
</dbReference>
<keyword evidence="3" id="KW-1185">Reference proteome</keyword>
<dbReference type="Gene3D" id="3.80.10.10">
    <property type="entry name" value="Ribonuclease Inhibitor"/>
    <property type="match status" value="1"/>
</dbReference>
<dbReference type="RefSeq" id="XP_007772117.1">
    <property type="nucleotide sequence ID" value="XM_007773927.1"/>
</dbReference>
<feature type="region of interest" description="Disordered" evidence="1">
    <location>
        <begin position="523"/>
        <end position="547"/>
    </location>
</feature>
<dbReference type="GeneID" id="19203668"/>
<dbReference type="EMBL" id="JH711583">
    <property type="protein sequence ID" value="EIW77763.1"/>
    <property type="molecule type" value="Genomic_DNA"/>
</dbReference>
<dbReference type="OrthoDB" id="2664719at2759"/>
<reference evidence="3" key="1">
    <citation type="journal article" date="2012" name="Science">
        <title>The Paleozoic origin of enzymatic lignin decomposition reconstructed from 31 fungal genomes.</title>
        <authorList>
            <person name="Floudas D."/>
            <person name="Binder M."/>
            <person name="Riley R."/>
            <person name="Barry K."/>
            <person name="Blanchette R.A."/>
            <person name="Henrissat B."/>
            <person name="Martinez A.T."/>
            <person name="Otillar R."/>
            <person name="Spatafora J.W."/>
            <person name="Yadav J.S."/>
            <person name="Aerts A."/>
            <person name="Benoit I."/>
            <person name="Boyd A."/>
            <person name="Carlson A."/>
            <person name="Copeland A."/>
            <person name="Coutinho P.M."/>
            <person name="de Vries R.P."/>
            <person name="Ferreira P."/>
            <person name="Findley K."/>
            <person name="Foster B."/>
            <person name="Gaskell J."/>
            <person name="Glotzer D."/>
            <person name="Gorecki P."/>
            <person name="Heitman J."/>
            <person name="Hesse C."/>
            <person name="Hori C."/>
            <person name="Igarashi K."/>
            <person name="Jurgens J.A."/>
            <person name="Kallen N."/>
            <person name="Kersten P."/>
            <person name="Kohler A."/>
            <person name="Kuees U."/>
            <person name="Kumar T.K.A."/>
            <person name="Kuo A."/>
            <person name="LaButti K."/>
            <person name="Larrondo L.F."/>
            <person name="Lindquist E."/>
            <person name="Ling A."/>
            <person name="Lombard V."/>
            <person name="Lucas S."/>
            <person name="Lundell T."/>
            <person name="Martin R."/>
            <person name="McLaughlin D.J."/>
            <person name="Morgenstern I."/>
            <person name="Morin E."/>
            <person name="Murat C."/>
            <person name="Nagy L.G."/>
            <person name="Nolan M."/>
            <person name="Ohm R.A."/>
            <person name="Patyshakuliyeva A."/>
            <person name="Rokas A."/>
            <person name="Ruiz-Duenas F.J."/>
            <person name="Sabat G."/>
            <person name="Salamov A."/>
            <person name="Samejima M."/>
            <person name="Schmutz J."/>
            <person name="Slot J.C."/>
            <person name="St John F."/>
            <person name="Stenlid J."/>
            <person name="Sun H."/>
            <person name="Sun S."/>
            <person name="Syed K."/>
            <person name="Tsang A."/>
            <person name="Wiebenga A."/>
            <person name="Young D."/>
            <person name="Pisabarro A."/>
            <person name="Eastwood D.C."/>
            <person name="Martin F."/>
            <person name="Cullen D."/>
            <person name="Grigoriev I.V."/>
            <person name="Hibbett D.S."/>
        </authorList>
    </citation>
    <scope>NUCLEOTIDE SEQUENCE [LARGE SCALE GENOMIC DNA]</scope>
    <source>
        <strain evidence="3">RWD-64-598 SS2</strain>
    </source>
</reference>
<proteinExistence type="predicted"/>
<accession>A0A5M3MF41</accession>
<evidence type="ECO:0008006" key="4">
    <source>
        <dbReference type="Google" id="ProtNLM"/>
    </source>
</evidence>
<evidence type="ECO:0000313" key="3">
    <source>
        <dbReference type="Proteomes" id="UP000053558"/>
    </source>
</evidence>
<gene>
    <name evidence="2" type="ORF">CONPUDRAFT_156948</name>
</gene>
<dbReference type="InterPro" id="IPR032675">
    <property type="entry name" value="LRR_dom_sf"/>
</dbReference>
<evidence type="ECO:0000313" key="2">
    <source>
        <dbReference type="EMBL" id="EIW77763.1"/>
    </source>
</evidence>
<organism evidence="2 3">
    <name type="scientific">Coniophora puteana (strain RWD-64-598)</name>
    <name type="common">Brown rot fungus</name>
    <dbReference type="NCBI Taxonomy" id="741705"/>
    <lineage>
        <taxon>Eukaryota</taxon>
        <taxon>Fungi</taxon>
        <taxon>Dikarya</taxon>
        <taxon>Basidiomycota</taxon>
        <taxon>Agaricomycotina</taxon>
        <taxon>Agaricomycetes</taxon>
        <taxon>Agaricomycetidae</taxon>
        <taxon>Boletales</taxon>
        <taxon>Coniophorineae</taxon>
        <taxon>Coniophoraceae</taxon>
        <taxon>Coniophora</taxon>
    </lineage>
</organism>
<dbReference type="OMA" id="ITHTAVP"/>
<protein>
    <recommendedName>
        <fullName evidence="4">F-box domain-containing protein</fullName>
    </recommendedName>
</protein>
<dbReference type="KEGG" id="cput:CONPUDRAFT_156948"/>
<dbReference type="SUPFAM" id="SSF52047">
    <property type="entry name" value="RNI-like"/>
    <property type="match status" value="1"/>
</dbReference>
<comment type="caution">
    <text evidence="2">The sequence shown here is derived from an EMBL/GenBank/DDBJ whole genome shotgun (WGS) entry which is preliminary data.</text>
</comment>
<dbReference type="AlphaFoldDB" id="A0A5M3MF41"/>